<organism evidence="3 4">
    <name type="scientific">Palleronia abyssalis</name>
    <dbReference type="NCBI Taxonomy" id="1501240"/>
    <lineage>
        <taxon>Bacteria</taxon>
        <taxon>Pseudomonadati</taxon>
        <taxon>Pseudomonadota</taxon>
        <taxon>Alphaproteobacteria</taxon>
        <taxon>Rhodobacterales</taxon>
        <taxon>Roseobacteraceae</taxon>
        <taxon>Palleronia</taxon>
    </lineage>
</organism>
<evidence type="ECO:0000256" key="2">
    <source>
        <dbReference type="ARBA" id="ARBA00023002"/>
    </source>
</evidence>
<dbReference type="RefSeq" id="WP_108895309.1">
    <property type="nucleotide sequence ID" value="NZ_ONZF01000009.1"/>
</dbReference>
<keyword evidence="2 3" id="KW-0560">Oxidoreductase</keyword>
<dbReference type="EMBL" id="ONZF01000009">
    <property type="protein sequence ID" value="SPJ25509.1"/>
    <property type="molecule type" value="Genomic_DNA"/>
</dbReference>
<dbReference type="OrthoDB" id="335726at2"/>
<dbReference type="EC" id="1.-.-.-" evidence="3"/>
<dbReference type="Pfam" id="PF00106">
    <property type="entry name" value="adh_short"/>
    <property type="match status" value="1"/>
</dbReference>
<dbReference type="GO" id="GO:0016020">
    <property type="term" value="C:membrane"/>
    <property type="evidence" value="ECO:0007669"/>
    <property type="project" value="TreeGrafter"/>
</dbReference>
<dbReference type="SUPFAM" id="SSF51735">
    <property type="entry name" value="NAD(P)-binding Rossmann-fold domains"/>
    <property type="match status" value="1"/>
</dbReference>
<evidence type="ECO:0000313" key="3">
    <source>
        <dbReference type="EMBL" id="SPJ25509.1"/>
    </source>
</evidence>
<sequence length="248" mass="26535">MTTPDHVPVLVLGARSDIGRAVAHVFARTGHPIQLAARNVRGLEAMRADLALRHGVPVTLHEFDVLAIETHVAFVDALPALPGIAICAVGLMGDQGASERDPVAACLVMRSTYEGPASILGGLAERFAVRGTGVIVGISSVAGERGRATNYVYGSAKAGFTAFLSGLRNRLHGRGVHVVTVLPGFVATKMTEGMELPARLTAAPDEVAEAIRTAVMRRRNIVYTRRVWQPIMAVIRLLPESLFKRLHL</sequence>
<comment type="similarity">
    <text evidence="1">Belongs to the short-chain dehydrogenases/reductases (SDR) family.</text>
</comment>
<dbReference type="PANTHER" id="PTHR44196:SF1">
    <property type="entry name" value="DEHYDROGENASE_REDUCTASE SDR FAMILY MEMBER 7B"/>
    <property type="match status" value="1"/>
</dbReference>
<dbReference type="NCBIfam" id="NF005489">
    <property type="entry name" value="PRK07102.1"/>
    <property type="match status" value="1"/>
</dbReference>
<dbReference type="Proteomes" id="UP000244912">
    <property type="component" value="Unassembled WGS sequence"/>
</dbReference>
<evidence type="ECO:0000256" key="1">
    <source>
        <dbReference type="ARBA" id="ARBA00006484"/>
    </source>
</evidence>
<keyword evidence="4" id="KW-1185">Reference proteome</keyword>
<proteinExistence type="inferred from homology"/>
<dbReference type="Gene3D" id="3.40.50.720">
    <property type="entry name" value="NAD(P)-binding Rossmann-like Domain"/>
    <property type="match status" value="1"/>
</dbReference>
<evidence type="ECO:0000313" key="4">
    <source>
        <dbReference type="Proteomes" id="UP000244912"/>
    </source>
</evidence>
<accession>A0A2R8BZG0</accession>
<dbReference type="PANTHER" id="PTHR44196">
    <property type="entry name" value="DEHYDROGENASE/REDUCTASE SDR FAMILY MEMBER 7B"/>
    <property type="match status" value="1"/>
</dbReference>
<name>A0A2R8BZG0_9RHOB</name>
<dbReference type="InterPro" id="IPR002347">
    <property type="entry name" value="SDR_fam"/>
</dbReference>
<dbReference type="InterPro" id="IPR036291">
    <property type="entry name" value="NAD(P)-bd_dom_sf"/>
</dbReference>
<dbReference type="GO" id="GO:0016491">
    <property type="term" value="F:oxidoreductase activity"/>
    <property type="evidence" value="ECO:0007669"/>
    <property type="project" value="UniProtKB-KW"/>
</dbReference>
<protein>
    <submittedName>
        <fullName evidence="3">Putative oxidoreductase</fullName>
        <ecNumber evidence="3">1.-.-.-</ecNumber>
    </submittedName>
</protein>
<dbReference type="AlphaFoldDB" id="A0A2R8BZG0"/>
<gene>
    <name evidence="3" type="ORF">PAA8504_03360</name>
</gene>
<reference evidence="3 4" key="1">
    <citation type="submission" date="2018-03" db="EMBL/GenBank/DDBJ databases">
        <authorList>
            <person name="Keele B.F."/>
        </authorList>
    </citation>
    <scope>NUCLEOTIDE SEQUENCE [LARGE SCALE GENOMIC DNA]</scope>
    <source>
        <strain evidence="3 4">CECT 8504</strain>
    </source>
</reference>
<dbReference type="PRINTS" id="PR00081">
    <property type="entry name" value="GDHRDH"/>
</dbReference>